<accession>A0A0L0FN85</accession>
<dbReference type="GO" id="GO:0046872">
    <property type="term" value="F:metal ion binding"/>
    <property type="evidence" value="ECO:0007669"/>
    <property type="project" value="UniProtKB-KW"/>
</dbReference>
<feature type="non-terminal residue" evidence="5">
    <location>
        <position position="1"/>
    </location>
</feature>
<feature type="compositionally biased region" description="Basic residues" evidence="3">
    <location>
        <begin position="1"/>
        <end position="14"/>
    </location>
</feature>
<dbReference type="OrthoDB" id="20689at2759"/>
<reference evidence="5 6" key="1">
    <citation type="submission" date="2011-02" db="EMBL/GenBank/DDBJ databases">
        <title>The Genome Sequence of Sphaeroforma arctica JP610.</title>
        <authorList>
            <consortium name="The Broad Institute Genome Sequencing Platform"/>
            <person name="Russ C."/>
            <person name="Cuomo C."/>
            <person name="Young S.K."/>
            <person name="Zeng Q."/>
            <person name="Gargeya S."/>
            <person name="Alvarado L."/>
            <person name="Berlin A."/>
            <person name="Chapman S.B."/>
            <person name="Chen Z."/>
            <person name="Freedman E."/>
            <person name="Gellesch M."/>
            <person name="Goldberg J."/>
            <person name="Griggs A."/>
            <person name="Gujja S."/>
            <person name="Heilman E."/>
            <person name="Heiman D."/>
            <person name="Howarth C."/>
            <person name="Mehta T."/>
            <person name="Neiman D."/>
            <person name="Pearson M."/>
            <person name="Roberts A."/>
            <person name="Saif S."/>
            <person name="Shea T."/>
            <person name="Shenoy N."/>
            <person name="Sisk P."/>
            <person name="Stolte C."/>
            <person name="Sykes S."/>
            <person name="White J."/>
            <person name="Yandava C."/>
            <person name="Burger G."/>
            <person name="Gray M.W."/>
            <person name="Holland P.W.H."/>
            <person name="King N."/>
            <person name="Lang F.B.F."/>
            <person name="Roger A.J."/>
            <person name="Ruiz-Trillo I."/>
            <person name="Haas B."/>
            <person name="Nusbaum C."/>
            <person name="Birren B."/>
        </authorList>
    </citation>
    <scope>NUCLEOTIDE SEQUENCE [LARGE SCALE GENOMIC DNA]</scope>
    <source>
        <strain evidence="5 6">JP610</strain>
    </source>
</reference>
<dbReference type="Proteomes" id="UP000054560">
    <property type="component" value="Unassembled WGS sequence"/>
</dbReference>
<proteinExistence type="predicted"/>
<keyword evidence="2" id="KW-0862">Zinc</keyword>
<evidence type="ECO:0000256" key="3">
    <source>
        <dbReference type="SAM" id="MobiDB-lite"/>
    </source>
</evidence>
<dbReference type="Gene3D" id="2.10.110.10">
    <property type="entry name" value="Cysteine Rich Protein"/>
    <property type="match status" value="1"/>
</dbReference>
<dbReference type="Pfam" id="PF00412">
    <property type="entry name" value="LIM"/>
    <property type="match status" value="1"/>
</dbReference>
<sequence length="111" mass="11837">QSRRADRKVNKMKTKASVTTPTPATSALITTQTQPKGGKRGSINKPITKGNPLGSAGIGPQSVGGGENGRVCSRCDEALVRGGVVKALDKEWHRDCFTCNGYGGEEWLVYF</sequence>
<feature type="region of interest" description="Disordered" evidence="3">
    <location>
        <begin position="1"/>
        <end position="68"/>
    </location>
</feature>
<dbReference type="AlphaFoldDB" id="A0A0L0FN85"/>
<dbReference type="RefSeq" id="XP_014151385.1">
    <property type="nucleotide sequence ID" value="XM_014295910.1"/>
</dbReference>
<organism evidence="5 6">
    <name type="scientific">Sphaeroforma arctica JP610</name>
    <dbReference type="NCBI Taxonomy" id="667725"/>
    <lineage>
        <taxon>Eukaryota</taxon>
        <taxon>Ichthyosporea</taxon>
        <taxon>Ichthyophonida</taxon>
        <taxon>Sphaeroforma</taxon>
    </lineage>
</organism>
<dbReference type="GeneID" id="25910558"/>
<evidence type="ECO:0000259" key="4">
    <source>
        <dbReference type="Pfam" id="PF00412"/>
    </source>
</evidence>
<dbReference type="InterPro" id="IPR001781">
    <property type="entry name" value="Znf_LIM"/>
</dbReference>
<dbReference type="CDD" id="cd08368">
    <property type="entry name" value="LIM"/>
    <property type="match status" value="1"/>
</dbReference>
<gene>
    <name evidence="5" type="ORF">SARC_10054</name>
</gene>
<protein>
    <recommendedName>
        <fullName evidence="4">LIM zinc-binding domain-containing protein</fullName>
    </recommendedName>
</protein>
<dbReference type="EMBL" id="KQ242718">
    <property type="protein sequence ID" value="KNC77483.1"/>
    <property type="molecule type" value="Genomic_DNA"/>
</dbReference>
<keyword evidence="1" id="KW-0479">Metal-binding</keyword>
<keyword evidence="6" id="KW-1185">Reference proteome</keyword>
<feature type="domain" description="LIM zinc-binding" evidence="4">
    <location>
        <begin position="72"/>
        <end position="99"/>
    </location>
</feature>
<evidence type="ECO:0000256" key="2">
    <source>
        <dbReference type="ARBA" id="ARBA00022833"/>
    </source>
</evidence>
<feature type="compositionally biased region" description="Low complexity" evidence="3">
    <location>
        <begin position="15"/>
        <end position="26"/>
    </location>
</feature>
<dbReference type="SUPFAM" id="SSF57716">
    <property type="entry name" value="Glucocorticoid receptor-like (DNA-binding domain)"/>
    <property type="match status" value="1"/>
</dbReference>
<evidence type="ECO:0000256" key="1">
    <source>
        <dbReference type="ARBA" id="ARBA00022723"/>
    </source>
</evidence>
<evidence type="ECO:0000313" key="5">
    <source>
        <dbReference type="EMBL" id="KNC77483.1"/>
    </source>
</evidence>
<evidence type="ECO:0000313" key="6">
    <source>
        <dbReference type="Proteomes" id="UP000054560"/>
    </source>
</evidence>
<name>A0A0L0FN85_9EUKA</name>